<dbReference type="GO" id="GO:0016020">
    <property type="term" value="C:membrane"/>
    <property type="evidence" value="ECO:0007669"/>
    <property type="project" value="UniProtKB-SubCell"/>
</dbReference>
<evidence type="ECO:0000313" key="10">
    <source>
        <dbReference type="Proteomes" id="UP000054481"/>
    </source>
</evidence>
<dbReference type="Proteomes" id="UP000054481">
    <property type="component" value="Unassembled WGS sequence"/>
</dbReference>
<feature type="region of interest" description="Disordered" evidence="6">
    <location>
        <begin position="381"/>
        <end position="414"/>
    </location>
</feature>
<keyword evidence="10" id="KW-1185">Reference proteome</keyword>
<protein>
    <recommendedName>
        <fullName evidence="8">Rhodopsin domain-containing protein</fullName>
    </recommendedName>
</protein>
<evidence type="ECO:0000313" key="9">
    <source>
        <dbReference type="EMBL" id="KJZ72069.1"/>
    </source>
</evidence>
<dbReference type="PANTHER" id="PTHR33048:SF157">
    <property type="entry name" value="INTEGRAL MEMBRANE PROTEIN"/>
    <property type="match status" value="1"/>
</dbReference>
<feature type="transmembrane region" description="Helical" evidence="7">
    <location>
        <begin position="133"/>
        <end position="155"/>
    </location>
</feature>
<feature type="compositionally biased region" description="Basic and acidic residues" evidence="6">
    <location>
        <begin position="396"/>
        <end position="414"/>
    </location>
</feature>
<evidence type="ECO:0000256" key="3">
    <source>
        <dbReference type="ARBA" id="ARBA00022989"/>
    </source>
</evidence>
<dbReference type="InterPro" id="IPR049326">
    <property type="entry name" value="Rhodopsin_dom_fungi"/>
</dbReference>
<evidence type="ECO:0000256" key="2">
    <source>
        <dbReference type="ARBA" id="ARBA00022692"/>
    </source>
</evidence>
<reference evidence="9 10" key="1">
    <citation type="journal article" date="2014" name="Genome Biol. Evol.">
        <title>Comparative genomics and transcriptomics analyses reveal divergent lifestyle features of nematode endoparasitic fungus Hirsutella minnesotensis.</title>
        <authorList>
            <person name="Lai Y."/>
            <person name="Liu K."/>
            <person name="Zhang X."/>
            <person name="Zhang X."/>
            <person name="Li K."/>
            <person name="Wang N."/>
            <person name="Shu C."/>
            <person name="Wu Y."/>
            <person name="Wang C."/>
            <person name="Bushley K.E."/>
            <person name="Xiang M."/>
            <person name="Liu X."/>
        </authorList>
    </citation>
    <scope>NUCLEOTIDE SEQUENCE [LARGE SCALE GENOMIC DNA]</scope>
    <source>
        <strain evidence="9 10">3608</strain>
    </source>
</reference>
<keyword evidence="4 7" id="KW-0472">Membrane</keyword>
<dbReference type="AlphaFoldDB" id="A0A0F8A3M1"/>
<name>A0A0F8A3M1_9HYPO</name>
<evidence type="ECO:0000256" key="4">
    <source>
        <dbReference type="ARBA" id="ARBA00023136"/>
    </source>
</evidence>
<evidence type="ECO:0000256" key="5">
    <source>
        <dbReference type="ARBA" id="ARBA00038359"/>
    </source>
</evidence>
<evidence type="ECO:0000259" key="8">
    <source>
        <dbReference type="Pfam" id="PF20684"/>
    </source>
</evidence>
<feature type="transmembrane region" description="Helical" evidence="7">
    <location>
        <begin position="20"/>
        <end position="39"/>
    </location>
</feature>
<accession>A0A0F8A3M1</accession>
<evidence type="ECO:0000256" key="7">
    <source>
        <dbReference type="SAM" id="Phobius"/>
    </source>
</evidence>
<evidence type="ECO:0000256" key="6">
    <source>
        <dbReference type="SAM" id="MobiDB-lite"/>
    </source>
</evidence>
<comment type="subcellular location">
    <subcellularLocation>
        <location evidence="1">Membrane</location>
        <topology evidence="1">Multi-pass membrane protein</topology>
    </subcellularLocation>
</comment>
<feature type="transmembrane region" description="Helical" evidence="7">
    <location>
        <begin position="249"/>
        <end position="276"/>
    </location>
</feature>
<dbReference type="PANTHER" id="PTHR33048">
    <property type="entry name" value="PTH11-LIKE INTEGRAL MEMBRANE PROTEIN (AFU_ORTHOLOGUE AFUA_5G11245)"/>
    <property type="match status" value="1"/>
</dbReference>
<dbReference type="Pfam" id="PF20684">
    <property type="entry name" value="Fung_rhodopsin"/>
    <property type="match status" value="2"/>
</dbReference>
<dbReference type="OrthoDB" id="5393606at2759"/>
<keyword evidence="2 7" id="KW-0812">Transmembrane</keyword>
<dbReference type="EMBL" id="KQ030553">
    <property type="protein sequence ID" value="KJZ72069.1"/>
    <property type="molecule type" value="Genomic_DNA"/>
</dbReference>
<sequence>MPSTVPQTTEADRGRANLLALSIVLFGLSLIVVTLRFGARRRQKVPKKADDYLVLPALVSHPSSKTVDLDRSKISIEPSVNNTDRPPSWVAASAFGTSQMGLTLMSIISLGCTKASILFFYQRIFCVASRTAIYSITISVSIGLVLVWMVAMEIFTAFQCHIHFNAIWDGTQLKYCDLSYPAMEGLAISDFLLDIWVLILPIYPVCEPNSPPSLHLLNSLSLLKYLFSITKKLATHQIMKLHTTTSRKISIAAIFLLACVGVAASIARMVIIIKMVQTGLKKIHTSGDPVQNQSRIMFYWILEMGISLVAVNLPSIWMVFSSVAPEAILRSIRSVISLVSIGSIGSKQSRDIDQEQLKLNKTPSSIAPITGPTADLEVRAISRGHRQGHDVPAGKIHVERSVQRDSVQQHEDAV</sequence>
<proteinExistence type="inferred from homology"/>
<feature type="transmembrane region" description="Helical" evidence="7">
    <location>
        <begin position="102"/>
        <end position="121"/>
    </location>
</feature>
<feature type="domain" description="Rhodopsin" evidence="8">
    <location>
        <begin position="35"/>
        <end position="207"/>
    </location>
</feature>
<organism evidence="9 10">
    <name type="scientific">Hirsutella minnesotensis 3608</name>
    <dbReference type="NCBI Taxonomy" id="1043627"/>
    <lineage>
        <taxon>Eukaryota</taxon>
        <taxon>Fungi</taxon>
        <taxon>Dikarya</taxon>
        <taxon>Ascomycota</taxon>
        <taxon>Pezizomycotina</taxon>
        <taxon>Sordariomycetes</taxon>
        <taxon>Hypocreomycetidae</taxon>
        <taxon>Hypocreales</taxon>
        <taxon>Ophiocordycipitaceae</taxon>
        <taxon>Hirsutella</taxon>
    </lineage>
</organism>
<keyword evidence="3 7" id="KW-1133">Transmembrane helix</keyword>
<comment type="similarity">
    <text evidence="5">Belongs to the SAT4 family.</text>
</comment>
<gene>
    <name evidence="9" type="ORF">HIM_08524</name>
</gene>
<feature type="transmembrane region" description="Helical" evidence="7">
    <location>
        <begin position="296"/>
        <end position="320"/>
    </location>
</feature>
<feature type="domain" description="Rhodopsin" evidence="8">
    <location>
        <begin position="233"/>
        <end position="321"/>
    </location>
</feature>
<evidence type="ECO:0000256" key="1">
    <source>
        <dbReference type="ARBA" id="ARBA00004141"/>
    </source>
</evidence>
<dbReference type="InterPro" id="IPR052337">
    <property type="entry name" value="SAT4-like"/>
</dbReference>